<feature type="compositionally biased region" description="Polar residues" evidence="1">
    <location>
        <begin position="351"/>
        <end position="361"/>
    </location>
</feature>
<sequence length="494" mass="55427">MTGPSSSTSTIALSIDRRFTQETEPSNEPRTRFVLNHIVYWSSESALTYHLAEDSFSRIISPAFAMGETATQCLPQTTGTSIPGYRPTISIPPMSVTSPINNMVNRIRNQLTLSVASPVNQNGSFEFDRVLKSGYAQKKNPEDQGTLRTRLHVWKTVYLVLRPNALYMYKSEKESKLRHKLYLSDLSAVVSLKDPKQKRDHLFGLYSPAKNYHLEAPTAKDAQEWIDLIRKEARIEEEEEEMFLASPIIRRQSFAPATMLKSTDGTREPRMPDHERFLSSSPEPADRPTSKSIRSIGRRLSHNDYSGLSANEVASQSDMSDVEGQRGHGASIESFTVPSTSASGAQAGPRPQQSVMGEQNASQLSGLNVERDPDRVVWQGWLWFLKGKRGMRQWKNCWAVLRPRNIILYKNESEYTASFILPLASIVNVVDIDAISKTKVHCMQIITDEKSYRFCAHDEESLVHCLGTFKSLLAKRKELEARVSVSGQGAAATP</sequence>
<evidence type="ECO:0000259" key="2">
    <source>
        <dbReference type="PROSITE" id="PS50003"/>
    </source>
</evidence>
<gene>
    <name evidence="3" type="ORF">NPX13_g8947</name>
</gene>
<proteinExistence type="predicted"/>
<dbReference type="AlphaFoldDB" id="A0A9W8N7P7"/>
<name>A0A9W8N7P7_9PEZI</name>
<feature type="compositionally biased region" description="Basic and acidic residues" evidence="1">
    <location>
        <begin position="15"/>
        <end position="27"/>
    </location>
</feature>
<feature type="compositionally biased region" description="Polar residues" evidence="1">
    <location>
        <begin position="1"/>
        <end position="12"/>
    </location>
</feature>
<dbReference type="PANTHER" id="PTHR14336">
    <property type="entry name" value="TANDEM PH DOMAIN CONTAINING PROTEIN"/>
    <property type="match status" value="1"/>
</dbReference>
<dbReference type="PROSITE" id="PS50003">
    <property type="entry name" value="PH_DOMAIN"/>
    <property type="match status" value="2"/>
</dbReference>
<dbReference type="Proteomes" id="UP001148614">
    <property type="component" value="Unassembled WGS sequence"/>
</dbReference>
<dbReference type="SMART" id="SM00233">
    <property type="entry name" value="PH"/>
    <property type="match status" value="2"/>
</dbReference>
<evidence type="ECO:0000256" key="1">
    <source>
        <dbReference type="SAM" id="MobiDB-lite"/>
    </source>
</evidence>
<evidence type="ECO:0000313" key="3">
    <source>
        <dbReference type="EMBL" id="KAJ3561437.1"/>
    </source>
</evidence>
<dbReference type="Pfam" id="PF00169">
    <property type="entry name" value="PH"/>
    <property type="match status" value="2"/>
</dbReference>
<reference evidence="3" key="1">
    <citation type="submission" date="2022-07" db="EMBL/GenBank/DDBJ databases">
        <title>Genome Sequence of Xylaria arbuscula.</title>
        <authorList>
            <person name="Buettner E."/>
        </authorList>
    </citation>
    <scope>NUCLEOTIDE SEQUENCE</scope>
    <source>
        <strain evidence="3">VT107</strain>
    </source>
</reference>
<protein>
    <recommendedName>
        <fullName evidence="2">PH domain-containing protein</fullName>
    </recommendedName>
</protein>
<dbReference type="VEuPathDB" id="FungiDB:F4678DRAFT_469245"/>
<feature type="compositionally biased region" description="Polar residues" evidence="1">
    <location>
        <begin position="334"/>
        <end position="344"/>
    </location>
</feature>
<dbReference type="InterPro" id="IPR001849">
    <property type="entry name" value="PH_domain"/>
</dbReference>
<feature type="region of interest" description="Disordered" evidence="1">
    <location>
        <begin position="255"/>
        <end position="298"/>
    </location>
</feature>
<keyword evidence="4" id="KW-1185">Reference proteome</keyword>
<dbReference type="Gene3D" id="2.30.29.30">
    <property type="entry name" value="Pleckstrin-homology domain (PH domain)/Phosphotyrosine-binding domain (PTB)"/>
    <property type="match status" value="2"/>
</dbReference>
<feature type="domain" description="PH" evidence="2">
    <location>
        <begin position="375"/>
        <end position="474"/>
    </location>
</feature>
<accession>A0A9W8N7P7</accession>
<dbReference type="EMBL" id="JANPWZ010002070">
    <property type="protein sequence ID" value="KAJ3561437.1"/>
    <property type="molecule type" value="Genomic_DNA"/>
</dbReference>
<dbReference type="CDD" id="cd13299">
    <property type="entry name" value="PH2_PH_fungal"/>
    <property type="match status" value="1"/>
</dbReference>
<feature type="domain" description="PH" evidence="2">
    <location>
        <begin position="129"/>
        <end position="234"/>
    </location>
</feature>
<dbReference type="InterPro" id="IPR051707">
    <property type="entry name" value="PI-Interact_SigTrans_Reg"/>
</dbReference>
<dbReference type="SUPFAM" id="SSF50729">
    <property type="entry name" value="PH domain-like"/>
    <property type="match status" value="2"/>
</dbReference>
<organism evidence="3 4">
    <name type="scientific">Xylaria arbuscula</name>
    <dbReference type="NCBI Taxonomy" id="114810"/>
    <lineage>
        <taxon>Eukaryota</taxon>
        <taxon>Fungi</taxon>
        <taxon>Dikarya</taxon>
        <taxon>Ascomycota</taxon>
        <taxon>Pezizomycotina</taxon>
        <taxon>Sordariomycetes</taxon>
        <taxon>Xylariomycetidae</taxon>
        <taxon>Xylariales</taxon>
        <taxon>Xylariaceae</taxon>
        <taxon>Xylaria</taxon>
    </lineage>
</organism>
<evidence type="ECO:0000313" key="4">
    <source>
        <dbReference type="Proteomes" id="UP001148614"/>
    </source>
</evidence>
<feature type="compositionally biased region" description="Basic and acidic residues" evidence="1">
    <location>
        <begin position="264"/>
        <end position="277"/>
    </location>
</feature>
<feature type="region of interest" description="Disordered" evidence="1">
    <location>
        <begin position="1"/>
        <end position="27"/>
    </location>
</feature>
<comment type="caution">
    <text evidence="3">The sequence shown here is derived from an EMBL/GenBank/DDBJ whole genome shotgun (WGS) entry which is preliminary data.</text>
</comment>
<dbReference type="PANTHER" id="PTHR14336:SF15">
    <property type="entry name" value="DUAL ADAPTER FOR PHOSPHOTYROSINE AND 3-PHOSPHOTYROSINE AND 3-PHOSPHOINOSITIDE"/>
    <property type="match status" value="1"/>
</dbReference>
<feature type="region of interest" description="Disordered" evidence="1">
    <location>
        <begin position="334"/>
        <end position="361"/>
    </location>
</feature>
<dbReference type="InterPro" id="IPR011993">
    <property type="entry name" value="PH-like_dom_sf"/>
</dbReference>